<organism evidence="2">
    <name type="scientific">Schlesneria paludicola</name>
    <dbReference type="NCBI Taxonomy" id="360056"/>
    <lineage>
        <taxon>Bacteria</taxon>
        <taxon>Pseudomonadati</taxon>
        <taxon>Planctomycetota</taxon>
        <taxon>Planctomycetia</taxon>
        <taxon>Planctomycetales</taxon>
        <taxon>Planctomycetaceae</taxon>
        <taxon>Schlesneria</taxon>
    </lineage>
</organism>
<reference evidence="2" key="1">
    <citation type="journal article" date="2020" name="mSystems">
        <title>Genome- and Community-Level Interaction Insights into Carbon Utilization and Element Cycling Functions of Hydrothermarchaeota in Hydrothermal Sediment.</title>
        <authorList>
            <person name="Zhou Z."/>
            <person name="Liu Y."/>
            <person name="Xu W."/>
            <person name="Pan J."/>
            <person name="Luo Z.H."/>
            <person name="Li M."/>
        </authorList>
    </citation>
    <scope>NUCLEOTIDE SEQUENCE [LARGE SCALE GENOMIC DNA]</scope>
    <source>
        <strain evidence="2">SpSt-508</strain>
    </source>
</reference>
<dbReference type="InterPro" id="IPR027558">
    <property type="entry name" value="Pre_pil_HX9DG_C"/>
</dbReference>
<dbReference type="Pfam" id="PF07596">
    <property type="entry name" value="SBP_bac_10"/>
    <property type="match status" value="1"/>
</dbReference>
<dbReference type="AlphaFoldDB" id="A0A7C4QP44"/>
<evidence type="ECO:0000313" key="2">
    <source>
        <dbReference type="EMBL" id="HGT39363.1"/>
    </source>
</evidence>
<dbReference type="PANTHER" id="PTHR30093:SF2">
    <property type="entry name" value="TYPE II SECRETION SYSTEM PROTEIN H"/>
    <property type="match status" value="1"/>
</dbReference>
<gene>
    <name evidence="2" type="ORF">ENS64_08905</name>
</gene>
<dbReference type="InterPro" id="IPR045584">
    <property type="entry name" value="Pilin-like"/>
</dbReference>
<dbReference type="Pfam" id="PF07963">
    <property type="entry name" value="N_methyl"/>
    <property type="match status" value="1"/>
</dbReference>
<dbReference type="SUPFAM" id="SSF54523">
    <property type="entry name" value="Pili subunits"/>
    <property type="match status" value="1"/>
</dbReference>
<dbReference type="NCBIfam" id="TIGR02532">
    <property type="entry name" value="IV_pilin_GFxxxE"/>
    <property type="match status" value="1"/>
</dbReference>
<dbReference type="Gene3D" id="3.30.700.10">
    <property type="entry name" value="Glycoprotein, Type 4 Pilin"/>
    <property type="match status" value="1"/>
</dbReference>
<dbReference type="EMBL" id="DSVQ01000012">
    <property type="protein sequence ID" value="HGT39363.1"/>
    <property type="molecule type" value="Genomic_DNA"/>
</dbReference>
<name>A0A7C4QP44_9PLAN</name>
<dbReference type="NCBIfam" id="TIGR04294">
    <property type="entry name" value="pre_pil_HX9DG"/>
    <property type="match status" value="1"/>
</dbReference>
<dbReference type="InterPro" id="IPR011453">
    <property type="entry name" value="DUF1559"/>
</dbReference>
<comment type="caution">
    <text evidence="2">The sequence shown here is derived from an EMBL/GenBank/DDBJ whole genome shotgun (WGS) entry which is preliminary data.</text>
</comment>
<accession>A0A7C4QP44</accession>
<dbReference type="InterPro" id="IPR012902">
    <property type="entry name" value="N_methyl_site"/>
</dbReference>
<dbReference type="PROSITE" id="PS00409">
    <property type="entry name" value="PROKAR_NTER_METHYL"/>
    <property type="match status" value="1"/>
</dbReference>
<sequence length="370" mass="39082">MLPRRRSGFTLIELLVVIAIIAILIALLLPAVQQAREAARRTQCRNNLKQLGLALHNYHDNFGMFCFRKGGTAGTNPGSGYYTGNSNRRSGFICLLPYIDQAPLFSRIEAGDLGNTTGQGVVQPGGPQGWANWQIWNVYIPAINCPSDFDNPANQRKNNNYAFCTGDGPIAAHVSQMNPRGVFGYRRCFSTRDITDGTSNTIAMSERIKGNWASGNPGTGWDTSGTIRANTGVASQVAGITTSAAVCLATVNNGTYLPGVTTKAKFGTLWTDGQAERVAFQTILPPNAASCTDDDNGNADSANSVLSASSRHTGGVHALMCDGAVRFISDNINTGNLSAVPPVGGQSGPSPYGVWGALGSKSGDEPTAEF</sequence>
<evidence type="ECO:0000259" key="1">
    <source>
        <dbReference type="Pfam" id="PF07596"/>
    </source>
</evidence>
<dbReference type="PANTHER" id="PTHR30093">
    <property type="entry name" value="GENERAL SECRETION PATHWAY PROTEIN G"/>
    <property type="match status" value="1"/>
</dbReference>
<proteinExistence type="predicted"/>
<protein>
    <submittedName>
        <fullName evidence="2">DUF1559 domain-containing protein</fullName>
    </submittedName>
</protein>
<feature type="domain" description="DUF1559" evidence="1">
    <location>
        <begin position="33"/>
        <end position="333"/>
    </location>
</feature>